<keyword evidence="2" id="KW-1185">Reference proteome</keyword>
<evidence type="ECO:0000313" key="2">
    <source>
        <dbReference type="Proteomes" id="UP000317046"/>
    </source>
</evidence>
<reference evidence="1" key="1">
    <citation type="submission" date="2019-06" db="EMBL/GenBank/DDBJ databases">
        <title>Whole genome shotgun sequence of Cellulomonas cellasea NBRC 3753.</title>
        <authorList>
            <person name="Hosoyama A."/>
            <person name="Uohara A."/>
            <person name="Ohji S."/>
            <person name="Ichikawa N."/>
        </authorList>
    </citation>
    <scope>NUCLEOTIDE SEQUENCE [LARGE SCALE GENOMIC DNA]</scope>
    <source>
        <strain evidence="1">NBRC 3753</strain>
    </source>
</reference>
<sequence>MDMLSTSRCADAAAVGDAAVIGAAPMTGRHRPRGVRGTALVLGVGVLLGGCTSGPGTASPSPSASAPLPCAEDGSHAELGATRRGEAHAEFTTAGGTVHVAVRYFPRGGLFESDGGQAAVYVGDAATPPTYDEQTGVVSGVTAETSVREGAWGELELEPGRYWIWVSNGSDVVVAGCEPGSVTEPAPAAAEG</sequence>
<dbReference type="Proteomes" id="UP000317046">
    <property type="component" value="Unassembled WGS sequence"/>
</dbReference>
<evidence type="ECO:0000313" key="1">
    <source>
        <dbReference type="EMBL" id="GEA87538.1"/>
    </source>
</evidence>
<accession>A0A4Y3KXG9</accession>
<dbReference type="AlphaFoldDB" id="A0A4Y3KXG9"/>
<comment type="caution">
    <text evidence="1">The sequence shown here is derived from an EMBL/GenBank/DDBJ whole genome shotgun (WGS) entry which is preliminary data.</text>
</comment>
<dbReference type="EMBL" id="BJLR01000016">
    <property type="protein sequence ID" value="GEA87538.1"/>
    <property type="molecule type" value="Genomic_DNA"/>
</dbReference>
<name>A0A4Y3KXG9_9CELL</name>
<protein>
    <submittedName>
        <fullName evidence="1">Uncharacterized protein</fullName>
    </submittedName>
</protein>
<gene>
    <name evidence="1" type="ORF">CCE01nite_14870</name>
</gene>
<proteinExistence type="predicted"/>
<organism evidence="1 2">
    <name type="scientific">Cellulomonas cellasea</name>
    <dbReference type="NCBI Taxonomy" id="43670"/>
    <lineage>
        <taxon>Bacteria</taxon>
        <taxon>Bacillati</taxon>
        <taxon>Actinomycetota</taxon>
        <taxon>Actinomycetes</taxon>
        <taxon>Micrococcales</taxon>
        <taxon>Cellulomonadaceae</taxon>
        <taxon>Cellulomonas</taxon>
    </lineage>
</organism>